<keyword evidence="2" id="KW-1185">Reference proteome</keyword>
<dbReference type="EMBL" id="SODU01000004">
    <property type="protein sequence ID" value="TDW84015.1"/>
    <property type="molecule type" value="Genomic_DNA"/>
</dbReference>
<protein>
    <submittedName>
        <fullName evidence="1">Uncharacterized protein</fullName>
    </submittedName>
</protein>
<dbReference type="Proteomes" id="UP000295060">
    <property type="component" value="Unassembled WGS sequence"/>
</dbReference>
<evidence type="ECO:0000313" key="1">
    <source>
        <dbReference type="EMBL" id="TDW84015.1"/>
    </source>
</evidence>
<name>A0ABY2F6M2_9ACTN</name>
<organism evidence="1 2">
    <name type="scientific">Kribbella pratensis</name>
    <dbReference type="NCBI Taxonomy" id="2512112"/>
    <lineage>
        <taxon>Bacteria</taxon>
        <taxon>Bacillati</taxon>
        <taxon>Actinomycetota</taxon>
        <taxon>Actinomycetes</taxon>
        <taxon>Propionibacteriales</taxon>
        <taxon>Kribbellaceae</taxon>
        <taxon>Kribbella</taxon>
    </lineage>
</organism>
<gene>
    <name evidence="1" type="ORF">EV137_6818</name>
</gene>
<accession>A0ABY2F6M2</accession>
<reference evidence="1 2" key="1">
    <citation type="submission" date="2019-03" db="EMBL/GenBank/DDBJ databases">
        <title>Genomic Encyclopedia of Type Strains, Phase III (KMG-III): the genomes of soil and plant-associated and newly described type strains.</title>
        <authorList>
            <person name="Whitman W."/>
        </authorList>
    </citation>
    <scope>NUCLEOTIDE SEQUENCE [LARGE SCALE GENOMIC DNA]</scope>
    <source>
        <strain evidence="1 2">VKMAc-2574</strain>
    </source>
</reference>
<comment type="caution">
    <text evidence="1">The sequence shown here is derived from an EMBL/GenBank/DDBJ whole genome shotgun (WGS) entry which is preliminary data.</text>
</comment>
<proteinExistence type="predicted"/>
<evidence type="ECO:0000313" key="2">
    <source>
        <dbReference type="Proteomes" id="UP000295060"/>
    </source>
</evidence>
<sequence>MLRAESWEEREEALSAAYRAVGELHNQLAITTPVELGVVRMCDRPFKVVWGDFIDALTADIQDPEVRRLLERWPVGGIEQVRSVLWRVADRRQLFGLLDSR</sequence>